<dbReference type="PROSITE" id="PS00624">
    <property type="entry name" value="GMC_OXRED_2"/>
    <property type="match status" value="1"/>
</dbReference>
<dbReference type="Gene3D" id="3.50.50.60">
    <property type="entry name" value="FAD/NAD(P)-binding domain"/>
    <property type="match status" value="1"/>
</dbReference>
<dbReference type="SUPFAM" id="SSF54373">
    <property type="entry name" value="FAD-linked reductases, C-terminal domain"/>
    <property type="match status" value="1"/>
</dbReference>
<dbReference type="GO" id="GO:0050660">
    <property type="term" value="F:flavin adenine dinucleotide binding"/>
    <property type="evidence" value="ECO:0007669"/>
    <property type="project" value="InterPro"/>
</dbReference>
<evidence type="ECO:0000256" key="7">
    <source>
        <dbReference type="SAM" id="MobiDB-lite"/>
    </source>
</evidence>
<dbReference type="EMBL" id="JACJII010000001">
    <property type="protein sequence ID" value="MBA9004341.1"/>
    <property type="molecule type" value="Genomic_DNA"/>
</dbReference>
<dbReference type="PROSITE" id="PS00623">
    <property type="entry name" value="GMC_OXRED_1"/>
    <property type="match status" value="1"/>
</dbReference>
<dbReference type="InterPro" id="IPR000172">
    <property type="entry name" value="GMC_OxRdtase_N"/>
</dbReference>
<comment type="similarity">
    <text evidence="2 6">Belongs to the GMC oxidoreductase family.</text>
</comment>
<evidence type="ECO:0000256" key="6">
    <source>
        <dbReference type="RuleBase" id="RU003968"/>
    </source>
</evidence>
<dbReference type="Pfam" id="PF05199">
    <property type="entry name" value="GMC_oxred_C"/>
    <property type="match status" value="1"/>
</dbReference>
<dbReference type="PIRSF" id="PIRSF000137">
    <property type="entry name" value="Alcohol_oxidase"/>
    <property type="match status" value="1"/>
</dbReference>
<dbReference type="Proteomes" id="UP000539313">
    <property type="component" value="Unassembled WGS sequence"/>
</dbReference>
<dbReference type="InterPro" id="IPR007867">
    <property type="entry name" value="GMC_OxRtase_C"/>
</dbReference>
<dbReference type="GO" id="GO:0008812">
    <property type="term" value="F:choline dehydrogenase activity"/>
    <property type="evidence" value="ECO:0007669"/>
    <property type="project" value="UniProtKB-EC"/>
</dbReference>
<keyword evidence="3 6" id="KW-0285">Flavoprotein</keyword>
<dbReference type="PANTHER" id="PTHR11552">
    <property type="entry name" value="GLUCOSE-METHANOL-CHOLINE GMC OXIDOREDUCTASE"/>
    <property type="match status" value="1"/>
</dbReference>
<dbReference type="AlphaFoldDB" id="A0A7W3MYR0"/>
<evidence type="ECO:0000256" key="5">
    <source>
        <dbReference type="PIRSR" id="PIRSR000137-1"/>
    </source>
</evidence>
<dbReference type="SUPFAM" id="SSF51905">
    <property type="entry name" value="FAD/NAD(P)-binding domain"/>
    <property type="match status" value="1"/>
</dbReference>
<dbReference type="Pfam" id="PF00732">
    <property type="entry name" value="GMC_oxred_N"/>
    <property type="match status" value="1"/>
</dbReference>
<evidence type="ECO:0000313" key="11">
    <source>
        <dbReference type="Proteomes" id="UP000539313"/>
    </source>
</evidence>
<evidence type="ECO:0000256" key="1">
    <source>
        <dbReference type="ARBA" id="ARBA00001974"/>
    </source>
</evidence>
<protein>
    <submittedName>
        <fullName evidence="10">Choline dehydrogenase</fullName>
        <ecNumber evidence="10">1.1.99.1</ecNumber>
    </submittedName>
</protein>
<dbReference type="PANTHER" id="PTHR11552:SF147">
    <property type="entry name" value="CHOLINE DEHYDROGENASE, MITOCHONDRIAL"/>
    <property type="match status" value="1"/>
</dbReference>
<evidence type="ECO:0000256" key="4">
    <source>
        <dbReference type="ARBA" id="ARBA00022827"/>
    </source>
</evidence>
<feature type="region of interest" description="Disordered" evidence="7">
    <location>
        <begin position="166"/>
        <end position="190"/>
    </location>
</feature>
<evidence type="ECO:0000313" key="10">
    <source>
        <dbReference type="EMBL" id="MBA9004341.1"/>
    </source>
</evidence>
<gene>
    <name evidence="10" type="ORF">HNR21_003223</name>
</gene>
<proteinExistence type="inferred from homology"/>
<accession>A0A7W3MYR0</accession>
<organism evidence="10 11">
    <name type="scientific">Thermomonospora cellulosilytica</name>
    <dbReference type="NCBI Taxonomy" id="1411118"/>
    <lineage>
        <taxon>Bacteria</taxon>
        <taxon>Bacillati</taxon>
        <taxon>Actinomycetota</taxon>
        <taxon>Actinomycetes</taxon>
        <taxon>Streptosporangiales</taxon>
        <taxon>Thermomonosporaceae</taxon>
        <taxon>Thermomonospora</taxon>
    </lineage>
</organism>
<comment type="caution">
    <text evidence="10">The sequence shown here is derived from an EMBL/GenBank/DDBJ whole genome shotgun (WGS) entry which is preliminary data.</text>
</comment>
<evidence type="ECO:0000259" key="9">
    <source>
        <dbReference type="PROSITE" id="PS00624"/>
    </source>
</evidence>
<keyword evidence="11" id="KW-1185">Reference proteome</keyword>
<dbReference type="InterPro" id="IPR012132">
    <property type="entry name" value="GMC_OxRdtase"/>
</dbReference>
<dbReference type="RefSeq" id="WP_182705840.1">
    <property type="nucleotide sequence ID" value="NZ_JACJII010000001.1"/>
</dbReference>
<comment type="cofactor">
    <cofactor evidence="1">
        <name>FAD</name>
        <dbReference type="ChEBI" id="CHEBI:57692"/>
    </cofactor>
</comment>
<evidence type="ECO:0000256" key="3">
    <source>
        <dbReference type="ARBA" id="ARBA00022630"/>
    </source>
</evidence>
<feature type="active site" description="Proton donor" evidence="5">
    <location>
        <position position="456"/>
    </location>
</feature>
<feature type="domain" description="Glucose-methanol-choline oxidoreductase N-terminal" evidence="8">
    <location>
        <begin position="79"/>
        <end position="102"/>
    </location>
</feature>
<reference evidence="10 11" key="1">
    <citation type="submission" date="2020-08" db="EMBL/GenBank/DDBJ databases">
        <title>Sequencing the genomes of 1000 actinobacteria strains.</title>
        <authorList>
            <person name="Klenk H.-P."/>
        </authorList>
    </citation>
    <scope>NUCLEOTIDE SEQUENCE [LARGE SCALE GENOMIC DNA]</scope>
    <source>
        <strain evidence="10 11">DSM 45823</strain>
    </source>
</reference>
<feature type="active site" description="Proton acceptor" evidence="5">
    <location>
        <position position="498"/>
    </location>
</feature>
<evidence type="ECO:0000256" key="2">
    <source>
        <dbReference type="ARBA" id="ARBA00010790"/>
    </source>
</evidence>
<dbReference type="Gene3D" id="3.30.560.10">
    <property type="entry name" value="Glucose Oxidase, domain 3"/>
    <property type="match status" value="1"/>
</dbReference>
<feature type="compositionally biased region" description="Polar residues" evidence="7">
    <location>
        <begin position="171"/>
        <end position="190"/>
    </location>
</feature>
<sequence length="517" mass="55660">MEFDYVIVGAGSAGCVLAGRLSEDPGVTVALLEAGGPDKKREVKVPAAFAKLFKTECDWNYSTVAQPELAGRELYWPRGRMLGGSSSMNAMMWVRGTRADYDGWNVPGWSYDEVLPYFKKAERREGGDRGGVYGTGGPLWISEQRSPNASTLAFLEACQAQGIERLPEPNGDTNEGCAQTPVSQRRGQRWSTADGYLRPARKRANLTVLTGAHARRIVIENGRATAVEYGDTRVTARREVVLSAGAVGSPHLLMLSGVGDPDHLRDVGVEPVHELPAVGEHLADHLATAVTRHCPEPITLATAETLPNLARYLLTRRGPFTSNVGEAVAFLRSGDDQPAPDLELIFAPVPFIEHGLRPPAGHGVTIGVVLLRPESTGRIRLASPDPAAPPVIDPRYLSADGDLPRIMHGLRKAEELLATAPLKQYAAGCMDPYPEGAEDDEVLAKYVREHAETLYHPAGTCRMGTGDDSVVDPELRVRGIEGLRVADASVMPSLNRGHTNAPAIMIGEKAADLIRSA</sequence>
<dbReference type="InterPro" id="IPR036188">
    <property type="entry name" value="FAD/NAD-bd_sf"/>
</dbReference>
<keyword evidence="10" id="KW-0560">Oxidoreductase</keyword>
<dbReference type="EC" id="1.1.99.1" evidence="10"/>
<feature type="domain" description="Glucose-methanol-choline oxidoreductase N-terminal" evidence="9">
    <location>
        <begin position="245"/>
        <end position="259"/>
    </location>
</feature>
<name>A0A7W3MYR0_9ACTN</name>
<keyword evidence="4 6" id="KW-0274">FAD</keyword>
<evidence type="ECO:0000259" key="8">
    <source>
        <dbReference type="PROSITE" id="PS00623"/>
    </source>
</evidence>